<evidence type="ECO:0000259" key="2">
    <source>
        <dbReference type="PROSITE" id="PS51272"/>
    </source>
</evidence>
<dbReference type="EMBL" id="JACHHE010000002">
    <property type="protein sequence ID" value="MBB5179340.1"/>
    <property type="molecule type" value="Genomic_DNA"/>
</dbReference>
<protein>
    <recommendedName>
        <fullName evidence="2">SLH domain-containing protein</fullName>
    </recommendedName>
</protein>
<dbReference type="InterPro" id="IPR001119">
    <property type="entry name" value="SLH_dom"/>
</dbReference>
<dbReference type="OrthoDB" id="5845122at2"/>
<feature type="domain" description="SLH" evidence="2">
    <location>
        <begin position="80"/>
        <end position="143"/>
    </location>
</feature>
<accession>A0A7W8CPN6</accession>
<feature type="domain" description="SLH" evidence="2">
    <location>
        <begin position="144"/>
        <end position="201"/>
    </location>
</feature>
<proteinExistence type="predicted"/>
<keyword evidence="4" id="KW-1185">Reference proteome</keyword>
<feature type="signal peptide" evidence="1">
    <location>
        <begin position="1"/>
        <end position="23"/>
    </location>
</feature>
<comment type="caution">
    <text evidence="3">The sequence shown here is derived from an EMBL/GenBank/DDBJ whole genome shotgun (WGS) entry which is preliminary data.</text>
</comment>
<keyword evidence="1" id="KW-0732">Signal</keyword>
<organism evidence="3 4">
    <name type="scientific">Planococcus koreensis</name>
    <dbReference type="NCBI Taxonomy" id="112331"/>
    <lineage>
        <taxon>Bacteria</taxon>
        <taxon>Bacillati</taxon>
        <taxon>Bacillota</taxon>
        <taxon>Bacilli</taxon>
        <taxon>Bacillales</taxon>
        <taxon>Caryophanaceae</taxon>
        <taxon>Planococcus</taxon>
    </lineage>
</organism>
<dbReference type="Proteomes" id="UP000525923">
    <property type="component" value="Unassembled WGS sequence"/>
</dbReference>
<gene>
    <name evidence="3" type="ORF">HNQ44_000764</name>
</gene>
<feature type="domain" description="SLH" evidence="2">
    <location>
        <begin position="20"/>
        <end position="78"/>
    </location>
</feature>
<name>A0A7W8CPN6_9BACL</name>
<dbReference type="Pfam" id="PF00395">
    <property type="entry name" value="SLH"/>
    <property type="match status" value="3"/>
</dbReference>
<dbReference type="PANTHER" id="PTHR43308:SF5">
    <property type="entry name" value="S-LAYER PROTEIN _ PEPTIDOGLYCAN ENDO-BETA-N-ACETYLGLUCOSAMINIDASE"/>
    <property type="match status" value="1"/>
</dbReference>
<reference evidence="3 4" key="1">
    <citation type="submission" date="2020-08" db="EMBL/GenBank/DDBJ databases">
        <title>Genomic Encyclopedia of Type Strains, Phase IV (KMG-IV): sequencing the most valuable type-strain genomes for metagenomic binning, comparative biology and taxonomic classification.</title>
        <authorList>
            <person name="Goeker M."/>
        </authorList>
    </citation>
    <scope>NUCLEOTIDE SEQUENCE [LARGE SCALE GENOMIC DNA]</scope>
    <source>
        <strain evidence="3 4">DSM 15895</strain>
    </source>
</reference>
<sequence length="352" mass="39261">MKRLLSPFVIALSMLLVLSSASAATDLPNTHLFYDEIDYLMERDVITGYPDGTVRPDAKVTRAEAAVMIGRLKEFDGALSATPFSDVPTGHYASGYIAEAAKAGLLKGYPDGTYRPNAPIIRGDMAVILDRIFSLGVQFGGFADVKDGVYYSEAISKMRVANIAIGYPDNTFRPQSDVTRGQFAAFLARALEPFFKNRAVIPHSYQKDKTKAFTYLRPDGSREIHRYIDVPDKGELEYGFMWTVKAGDDIYEYQELESYTIFAFGYPYSEYDIALVYPVKVGQKITNYLGDEKITNTITAVNKTVKTRYKTFTNATEVTAPDGLRYYMAEGYSTIKTIDAQGQVVFELIAVE</sequence>
<evidence type="ECO:0000256" key="1">
    <source>
        <dbReference type="SAM" id="SignalP"/>
    </source>
</evidence>
<evidence type="ECO:0000313" key="3">
    <source>
        <dbReference type="EMBL" id="MBB5179340.1"/>
    </source>
</evidence>
<evidence type="ECO:0000313" key="4">
    <source>
        <dbReference type="Proteomes" id="UP000525923"/>
    </source>
</evidence>
<dbReference type="AlphaFoldDB" id="A0A7W8CPN6"/>
<dbReference type="PROSITE" id="PS51272">
    <property type="entry name" value="SLH"/>
    <property type="match status" value="3"/>
</dbReference>
<dbReference type="PANTHER" id="PTHR43308">
    <property type="entry name" value="OUTER MEMBRANE PROTEIN ALPHA-RELATED"/>
    <property type="match status" value="1"/>
</dbReference>
<dbReference type="InterPro" id="IPR051465">
    <property type="entry name" value="Cell_Envelope_Struct_Comp"/>
</dbReference>
<feature type="chain" id="PRO_5031330074" description="SLH domain-containing protein" evidence="1">
    <location>
        <begin position="24"/>
        <end position="352"/>
    </location>
</feature>
<dbReference type="RefSeq" id="WP_135505067.1">
    <property type="nucleotide sequence ID" value="NZ_JACHHE010000002.1"/>
</dbReference>